<organism evidence="2 3">
    <name type="scientific">Chthoniobacter flavus Ellin428</name>
    <dbReference type="NCBI Taxonomy" id="497964"/>
    <lineage>
        <taxon>Bacteria</taxon>
        <taxon>Pseudomonadati</taxon>
        <taxon>Verrucomicrobiota</taxon>
        <taxon>Spartobacteria</taxon>
        <taxon>Chthoniobacterales</taxon>
        <taxon>Chthoniobacteraceae</taxon>
        <taxon>Chthoniobacter</taxon>
    </lineage>
</organism>
<comment type="caution">
    <text evidence="2">The sequence shown here is derived from an EMBL/GenBank/DDBJ whole genome shotgun (WGS) entry which is preliminary data.</text>
</comment>
<dbReference type="InParanoid" id="B4D7G0"/>
<dbReference type="STRING" id="497964.CfE428DRAFT_4875"/>
<evidence type="ECO:0000313" key="2">
    <source>
        <dbReference type="EMBL" id="EDY17577.1"/>
    </source>
</evidence>
<dbReference type="RefSeq" id="WP_006982196.1">
    <property type="nucleotide sequence ID" value="NZ_ABVL01000018.1"/>
</dbReference>
<dbReference type="InterPro" id="IPR025311">
    <property type="entry name" value="DUF4166"/>
</dbReference>
<evidence type="ECO:0000259" key="1">
    <source>
        <dbReference type="Pfam" id="PF13761"/>
    </source>
</evidence>
<evidence type="ECO:0000313" key="3">
    <source>
        <dbReference type="Proteomes" id="UP000005824"/>
    </source>
</evidence>
<keyword evidence="3" id="KW-1185">Reference proteome</keyword>
<sequence length="181" mass="20952">MDSELYPQVLGRIWWRLHESIRFAHSIGTDLHGSFRISYGERRLAKLLARWSHLPQSAVSADTRLKILPESTGERWERKFDDAVFTTRQWQDGEHLVERFREWEMHFKLREDNGGLYYDQCAAKLCLGALRLTLPRFCAPAVQAKETFDGVSQVLVSVIVKLPLVGILISYEGHLDVRKVT</sequence>
<gene>
    <name evidence="2" type="ORF">CfE428DRAFT_4875</name>
</gene>
<reference evidence="2 3" key="1">
    <citation type="journal article" date="2011" name="J. Bacteriol.">
        <title>Genome sequence of Chthoniobacter flavus Ellin428, an aerobic heterotrophic soil bacterium.</title>
        <authorList>
            <person name="Kant R."/>
            <person name="van Passel M.W."/>
            <person name="Palva A."/>
            <person name="Lucas S."/>
            <person name="Lapidus A."/>
            <person name="Glavina Del Rio T."/>
            <person name="Dalin E."/>
            <person name="Tice H."/>
            <person name="Bruce D."/>
            <person name="Goodwin L."/>
            <person name="Pitluck S."/>
            <person name="Larimer F.W."/>
            <person name="Land M.L."/>
            <person name="Hauser L."/>
            <person name="Sangwan P."/>
            <person name="de Vos W.M."/>
            <person name="Janssen P.H."/>
            <person name="Smidt H."/>
        </authorList>
    </citation>
    <scope>NUCLEOTIDE SEQUENCE [LARGE SCALE GENOMIC DNA]</scope>
    <source>
        <strain evidence="2 3">Ellin428</strain>
    </source>
</reference>
<name>B4D7G0_9BACT</name>
<dbReference type="EMBL" id="ABVL01000018">
    <property type="protein sequence ID" value="EDY17577.1"/>
    <property type="molecule type" value="Genomic_DNA"/>
</dbReference>
<feature type="domain" description="DUF4166" evidence="1">
    <location>
        <begin position="17"/>
        <end position="175"/>
    </location>
</feature>
<dbReference type="Proteomes" id="UP000005824">
    <property type="component" value="Unassembled WGS sequence"/>
</dbReference>
<protein>
    <recommendedName>
        <fullName evidence="1">DUF4166 domain-containing protein</fullName>
    </recommendedName>
</protein>
<accession>B4D7G0</accession>
<dbReference type="AlphaFoldDB" id="B4D7G0"/>
<proteinExistence type="predicted"/>
<dbReference type="Pfam" id="PF13761">
    <property type="entry name" value="DUF4166"/>
    <property type="match status" value="1"/>
</dbReference>